<sequence>MKNSFIQVNKKLIMKLGVDVAVLYSVLLDNKSFASSRNRLYDDGYFHVSVDRLKSFTGYCKKTQNKLLLVLEKNKLIKIAYFGMPKRRFIKVL</sequence>
<reference evidence="1 2" key="1">
    <citation type="submission" date="2014-07" db="EMBL/GenBank/DDBJ databases">
        <authorList>
            <person name="McCorrison J."/>
            <person name="Sanka R."/>
            <person name="Torralba M."/>
            <person name="Gillis M."/>
            <person name="Haft D.H."/>
            <person name="Methe B."/>
            <person name="Sutton G."/>
            <person name="Nelson K.E."/>
        </authorList>
    </citation>
    <scope>NUCLEOTIDE SEQUENCE [LARGE SCALE GENOMIC DNA]</scope>
    <source>
        <strain evidence="1 2">DNF00314</strain>
    </source>
</reference>
<comment type="caution">
    <text evidence="1">The sequence shown here is derived from an EMBL/GenBank/DDBJ whole genome shotgun (WGS) entry which is preliminary data.</text>
</comment>
<dbReference type="Proteomes" id="UP000029628">
    <property type="component" value="Unassembled WGS sequence"/>
</dbReference>
<evidence type="ECO:0008006" key="3">
    <source>
        <dbReference type="Google" id="ProtNLM"/>
    </source>
</evidence>
<accession>A0A096CQF1</accession>
<gene>
    <name evidence="1" type="ORF">HMPREF0872_04055</name>
</gene>
<evidence type="ECO:0000313" key="1">
    <source>
        <dbReference type="EMBL" id="KGF47574.1"/>
    </source>
</evidence>
<protein>
    <recommendedName>
        <fullName evidence="3">Replication initiator A N-terminal domain-containing protein</fullName>
    </recommendedName>
</protein>
<dbReference type="AlphaFoldDB" id="A0A096CQF1"/>
<keyword evidence="2" id="KW-1185">Reference proteome</keyword>
<name>A0A096CQF1_9FIRM</name>
<dbReference type="EMBL" id="JRNT01000008">
    <property type="protein sequence ID" value="KGF47574.1"/>
    <property type="molecule type" value="Genomic_DNA"/>
</dbReference>
<evidence type="ECO:0000313" key="2">
    <source>
        <dbReference type="Proteomes" id="UP000029628"/>
    </source>
</evidence>
<proteinExistence type="predicted"/>
<organism evidence="1 2">
    <name type="scientific">Veillonella montpellierensis DNF00314</name>
    <dbReference type="NCBI Taxonomy" id="1401067"/>
    <lineage>
        <taxon>Bacteria</taxon>
        <taxon>Bacillati</taxon>
        <taxon>Bacillota</taxon>
        <taxon>Negativicutes</taxon>
        <taxon>Veillonellales</taxon>
        <taxon>Veillonellaceae</taxon>
        <taxon>Veillonella</taxon>
    </lineage>
</organism>